<sequence>MKQLYLLGLLALGAAYAQAEPAEGLVLDGQQQRLAGISVTTLAPGPLYQPLRLAAELHTPFDSQAIIAPRLDATVLSRQASLGDKVSPGQALVTLYSEGLAERQTALRLAWLDWQRAKGLKGTLSDSERDLLRTRYQDARAAVLAAGVAEAQLAAVESHQAFALGQYQLHSPLAGLVMSDEFVVGQRIIAGTALLTVADESRLWVQASLPADTRLSLAPGDSAWVEVAGERRAAKIEALAHQLQTDTRTRSLRLSLANADHQWHAGQFATVELAQPLGRQGLVLGEEALVRSPDGDWQVFVARDGRFVPQEVQRGQAVLGGFVVEGLAPGSQVVSQGAFFLAAELAKAGFDPHGH</sequence>
<dbReference type="GO" id="GO:0015679">
    <property type="term" value="P:plasma membrane copper ion transport"/>
    <property type="evidence" value="ECO:0007669"/>
    <property type="project" value="TreeGrafter"/>
</dbReference>
<feature type="domain" description="CusB-like beta-barrel" evidence="4">
    <location>
        <begin position="203"/>
        <end position="275"/>
    </location>
</feature>
<name>K2JQE4_9GAMM</name>
<dbReference type="InterPro" id="IPR006143">
    <property type="entry name" value="RND_pump_MFP"/>
</dbReference>
<keyword evidence="2" id="KW-0813">Transport</keyword>
<evidence type="ECO:0000259" key="5">
    <source>
        <dbReference type="Pfam" id="PF25973"/>
    </source>
</evidence>
<feature type="domain" description="CzcB-like barrel-sandwich hybrid" evidence="5">
    <location>
        <begin position="65"/>
        <end position="199"/>
    </location>
</feature>
<dbReference type="Pfam" id="PF25973">
    <property type="entry name" value="BSH_CzcB"/>
    <property type="match status" value="1"/>
</dbReference>
<dbReference type="OrthoDB" id="9806939at2"/>
<keyword evidence="7" id="KW-1185">Reference proteome</keyword>
<dbReference type="InterPro" id="IPR058647">
    <property type="entry name" value="BSH_CzcB-like"/>
</dbReference>
<comment type="caution">
    <text evidence="6">The sequence shown here is derived from an EMBL/GenBank/DDBJ whole genome shotgun (WGS) entry which is preliminary data.</text>
</comment>
<feature type="chain" id="PRO_5003862151" evidence="3">
    <location>
        <begin position="20"/>
        <end position="355"/>
    </location>
</feature>
<dbReference type="NCBIfam" id="TIGR01730">
    <property type="entry name" value="RND_mfp"/>
    <property type="match status" value="1"/>
</dbReference>
<dbReference type="InterPro" id="IPR051909">
    <property type="entry name" value="MFP_Cation_Efflux"/>
</dbReference>
<dbReference type="RefSeq" id="WP_008483093.1">
    <property type="nucleotide sequence ID" value="NZ_AMRI01000004.1"/>
</dbReference>
<proteinExistence type="inferred from homology"/>
<dbReference type="EMBL" id="AMRI01000004">
    <property type="protein sequence ID" value="EKE76737.1"/>
    <property type="molecule type" value="Genomic_DNA"/>
</dbReference>
<dbReference type="GO" id="GO:0022857">
    <property type="term" value="F:transmembrane transporter activity"/>
    <property type="evidence" value="ECO:0007669"/>
    <property type="project" value="InterPro"/>
</dbReference>
<dbReference type="Gene3D" id="2.40.50.100">
    <property type="match status" value="1"/>
</dbReference>
<keyword evidence="3" id="KW-0732">Signal</keyword>
<evidence type="ECO:0000256" key="3">
    <source>
        <dbReference type="SAM" id="SignalP"/>
    </source>
</evidence>
<gene>
    <name evidence="6" type="ORF">B3C1_04050</name>
</gene>
<dbReference type="Proteomes" id="UP000006755">
    <property type="component" value="Unassembled WGS sequence"/>
</dbReference>
<reference evidence="6 7" key="1">
    <citation type="journal article" date="2012" name="J. Bacteriol.">
        <title>Genome Sequence of Gallaecimonas xiamenensis Type Strain 3-C-1.</title>
        <authorList>
            <person name="Lai Q."/>
            <person name="Wang L."/>
            <person name="Wang W."/>
            <person name="Shao Z."/>
        </authorList>
    </citation>
    <scope>NUCLEOTIDE SEQUENCE [LARGE SCALE GENOMIC DNA]</scope>
    <source>
        <strain evidence="6 7">3-C-1</strain>
    </source>
</reference>
<dbReference type="eggNOG" id="COG0845">
    <property type="taxonomic scope" value="Bacteria"/>
</dbReference>
<comment type="similarity">
    <text evidence="1">Belongs to the membrane fusion protein (MFP) (TC 8.A.1) family.</text>
</comment>
<dbReference type="Gene3D" id="1.10.287.470">
    <property type="entry name" value="Helix hairpin bin"/>
    <property type="match status" value="1"/>
</dbReference>
<protein>
    <submittedName>
        <fullName evidence="6">RND family efflux transporter MFP subunit</fullName>
    </submittedName>
</protein>
<dbReference type="GO" id="GO:0030288">
    <property type="term" value="C:outer membrane-bounded periplasmic space"/>
    <property type="evidence" value="ECO:0007669"/>
    <property type="project" value="TreeGrafter"/>
</dbReference>
<dbReference type="GO" id="GO:0060003">
    <property type="term" value="P:copper ion export"/>
    <property type="evidence" value="ECO:0007669"/>
    <property type="project" value="TreeGrafter"/>
</dbReference>
<dbReference type="PANTHER" id="PTHR30097:SF15">
    <property type="entry name" value="CATION EFFLUX SYSTEM PROTEIN CUSB"/>
    <property type="match status" value="1"/>
</dbReference>
<dbReference type="InterPro" id="IPR058792">
    <property type="entry name" value="Beta-barrel_RND_2"/>
</dbReference>
<evidence type="ECO:0000256" key="2">
    <source>
        <dbReference type="ARBA" id="ARBA00022448"/>
    </source>
</evidence>
<dbReference type="Pfam" id="PF25954">
    <property type="entry name" value="Beta-barrel_RND_2"/>
    <property type="match status" value="1"/>
</dbReference>
<dbReference type="GO" id="GO:0046914">
    <property type="term" value="F:transition metal ion binding"/>
    <property type="evidence" value="ECO:0007669"/>
    <property type="project" value="TreeGrafter"/>
</dbReference>
<evidence type="ECO:0000313" key="6">
    <source>
        <dbReference type="EMBL" id="EKE76737.1"/>
    </source>
</evidence>
<dbReference type="Gene3D" id="2.40.420.20">
    <property type="match status" value="1"/>
</dbReference>
<dbReference type="Gene3D" id="2.40.30.170">
    <property type="match status" value="1"/>
</dbReference>
<dbReference type="PANTHER" id="PTHR30097">
    <property type="entry name" value="CATION EFFLUX SYSTEM PROTEIN CUSB"/>
    <property type="match status" value="1"/>
</dbReference>
<dbReference type="AlphaFoldDB" id="K2JQE4"/>
<accession>K2JQE4</accession>
<dbReference type="GO" id="GO:0016020">
    <property type="term" value="C:membrane"/>
    <property type="evidence" value="ECO:0007669"/>
    <property type="project" value="InterPro"/>
</dbReference>
<feature type="signal peptide" evidence="3">
    <location>
        <begin position="1"/>
        <end position="19"/>
    </location>
</feature>
<evidence type="ECO:0000256" key="1">
    <source>
        <dbReference type="ARBA" id="ARBA00009477"/>
    </source>
</evidence>
<evidence type="ECO:0000313" key="7">
    <source>
        <dbReference type="Proteomes" id="UP000006755"/>
    </source>
</evidence>
<organism evidence="6 7">
    <name type="scientific">Gallaecimonas xiamenensis 3-C-1</name>
    <dbReference type="NCBI Taxonomy" id="745411"/>
    <lineage>
        <taxon>Bacteria</taxon>
        <taxon>Pseudomonadati</taxon>
        <taxon>Pseudomonadota</taxon>
        <taxon>Gammaproteobacteria</taxon>
        <taxon>Enterobacterales</taxon>
        <taxon>Gallaecimonadaceae</taxon>
        <taxon>Gallaecimonas</taxon>
    </lineage>
</organism>
<evidence type="ECO:0000259" key="4">
    <source>
        <dbReference type="Pfam" id="PF25954"/>
    </source>
</evidence>
<dbReference type="SUPFAM" id="SSF111369">
    <property type="entry name" value="HlyD-like secretion proteins"/>
    <property type="match status" value="1"/>
</dbReference>
<dbReference type="STRING" id="745411.B3C1_04050"/>